<evidence type="ECO:0000313" key="3">
    <source>
        <dbReference type="Proteomes" id="UP000629025"/>
    </source>
</evidence>
<dbReference type="PANTHER" id="PTHR42831">
    <property type="entry name" value="FE-S PROTEIN MATURATION AUXILIARY FACTOR YITW"/>
    <property type="match status" value="1"/>
</dbReference>
<dbReference type="InterPro" id="IPR034904">
    <property type="entry name" value="FSCA_dom_sf"/>
</dbReference>
<proteinExistence type="predicted"/>
<dbReference type="Proteomes" id="UP000629025">
    <property type="component" value="Unassembled WGS sequence"/>
</dbReference>
<dbReference type="Gene3D" id="3.30.300.130">
    <property type="entry name" value="Fe-S cluster assembly (FSCA)"/>
    <property type="match status" value="1"/>
</dbReference>
<protein>
    <submittedName>
        <fullName evidence="2">Fe-S cluster assembly protein SufT</fullName>
    </submittedName>
</protein>
<evidence type="ECO:0000259" key="1">
    <source>
        <dbReference type="Pfam" id="PF01883"/>
    </source>
</evidence>
<dbReference type="SUPFAM" id="SSF117916">
    <property type="entry name" value="Fe-S cluster assembly (FSCA) domain-like"/>
    <property type="match status" value="1"/>
</dbReference>
<accession>A0ABQ1KNZ3</accession>
<feature type="domain" description="MIP18 family-like" evidence="1">
    <location>
        <begin position="97"/>
        <end position="172"/>
    </location>
</feature>
<dbReference type="Pfam" id="PF01883">
    <property type="entry name" value="FeS_assembly_P"/>
    <property type="match status" value="1"/>
</dbReference>
<evidence type="ECO:0000313" key="2">
    <source>
        <dbReference type="EMBL" id="GGC05939.1"/>
    </source>
</evidence>
<dbReference type="NCBIfam" id="TIGR03406">
    <property type="entry name" value="FeS_long_SufT"/>
    <property type="match status" value="1"/>
</dbReference>
<sequence length="196" mass="20645">MAAEGGEMNDSCVTLQRDCEAIEVPSGTLVNLSCGLEVRILQRLGDHFTVNVGGNLYRIDGEDSDALGLIDTAAKSDAADAGTAATEEADCGPADATAVRDALASCYDPEIPVDIVELGLVYRCDILPDANGGSRVEVDMTLTAPGCGMGAVLVTDVRRKLLRVPGVNSVEVRLVYDPPWDARRISEAARLKLGLL</sequence>
<dbReference type="InterPro" id="IPR017776">
    <property type="entry name" value="FeS_assembly_SufT_put"/>
</dbReference>
<name>A0ABQ1KNZ3_9GAMM</name>
<reference evidence="3" key="1">
    <citation type="journal article" date="2019" name="Int. J. Syst. Evol. Microbiol.">
        <title>The Global Catalogue of Microorganisms (GCM) 10K type strain sequencing project: providing services to taxonomists for standard genome sequencing and annotation.</title>
        <authorList>
            <consortium name="The Broad Institute Genomics Platform"/>
            <consortium name="The Broad Institute Genome Sequencing Center for Infectious Disease"/>
            <person name="Wu L."/>
            <person name="Ma J."/>
        </authorList>
    </citation>
    <scope>NUCLEOTIDE SEQUENCE [LARGE SCALE GENOMIC DNA]</scope>
    <source>
        <strain evidence="3">CGMCC 1.15341</strain>
    </source>
</reference>
<dbReference type="InterPro" id="IPR052339">
    <property type="entry name" value="Fe-S_Maturation_MIP18"/>
</dbReference>
<keyword evidence="3" id="KW-1185">Reference proteome</keyword>
<dbReference type="EMBL" id="BMIJ01000007">
    <property type="protein sequence ID" value="GGC05939.1"/>
    <property type="molecule type" value="Genomic_DNA"/>
</dbReference>
<dbReference type="InterPro" id="IPR002744">
    <property type="entry name" value="MIP18-like"/>
</dbReference>
<organism evidence="2 3">
    <name type="scientific">Marinobacterium zhoushanense</name>
    <dbReference type="NCBI Taxonomy" id="1679163"/>
    <lineage>
        <taxon>Bacteria</taxon>
        <taxon>Pseudomonadati</taxon>
        <taxon>Pseudomonadota</taxon>
        <taxon>Gammaproteobacteria</taxon>
        <taxon>Oceanospirillales</taxon>
        <taxon>Oceanospirillaceae</taxon>
        <taxon>Marinobacterium</taxon>
    </lineage>
</organism>
<dbReference type="PANTHER" id="PTHR42831:SF1">
    <property type="entry name" value="FE-S PROTEIN MATURATION AUXILIARY FACTOR YITW"/>
    <property type="match status" value="1"/>
</dbReference>
<gene>
    <name evidence="2" type="ORF">GCM10011352_35200</name>
</gene>
<comment type="caution">
    <text evidence="2">The sequence shown here is derived from an EMBL/GenBank/DDBJ whole genome shotgun (WGS) entry which is preliminary data.</text>
</comment>